<sequence length="88" mass="10134">MKHTFSRSFATRLSIYVLSFTLIIFATIIALFYYYSHQKVTDFAIERTHGLLSNIATEISGQLLSVETTIEQSVWILEKNIDHPDSLH</sequence>
<feature type="non-terminal residue" evidence="2">
    <location>
        <position position="88"/>
    </location>
</feature>
<gene>
    <name evidence="2" type="ORF">F3D71_24680</name>
</gene>
<dbReference type="EMBL" id="VWLE01000535">
    <property type="protein sequence ID" value="KAA3938798.1"/>
    <property type="molecule type" value="Genomic_DNA"/>
</dbReference>
<accession>A0A5M5BXF7</accession>
<organism evidence="2 3">
    <name type="scientific">Bacteroides ovatus</name>
    <dbReference type="NCBI Taxonomy" id="28116"/>
    <lineage>
        <taxon>Bacteria</taxon>
        <taxon>Pseudomonadati</taxon>
        <taxon>Bacteroidota</taxon>
        <taxon>Bacteroidia</taxon>
        <taxon>Bacteroidales</taxon>
        <taxon>Bacteroidaceae</taxon>
        <taxon>Bacteroides</taxon>
    </lineage>
</organism>
<keyword evidence="1" id="KW-0812">Transmembrane</keyword>
<evidence type="ECO:0000313" key="3">
    <source>
        <dbReference type="Proteomes" id="UP000323717"/>
    </source>
</evidence>
<comment type="caution">
    <text evidence="2">The sequence shown here is derived from an EMBL/GenBank/DDBJ whole genome shotgun (WGS) entry which is preliminary data.</text>
</comment>
<evidence type="ECO:0000313" key="2">
    <source>
        <dbReference type="EMBL" id="KAA3938798.1"/>
    </source>
</evidence>
<proteinExistence type="predicted"/>
<name>A0A5M5BXF7_BACOV</name>
<protein>
    <submittedName>
        <fullName evidence="2">IcfG-like protein</fullName>
    </submittedName>
</protein>
<feature type="transmembrane region" description="Helical" evidence="1">
    <location>
        <begin position="12"/>
        <end position="35"/>
    </location>
</feature>
<dbReference type="AlphaFoldDB" id="A0A5M5BXF7"/>
<evidence type="ECO:0000256" key="1">
    <source>
        <dbReference type="SAM" id="Phobius"/>
    </source>
</evidence>
<dbReference type="Proteomes" id="UP000323717">
    <property type="component" value="Unassembled WGS sequence"/>
</dbReference>
<reference evidence="2 3" key="1">
    <citation type="journal article" date="2019" name="Nat. Med.">
        <title>A library of human gut bacterial isolates paired with longitudinal multiomics data enables mechanistic microbiome research.</title>
        <authorList>
            <person name="Poyet M."/>
            <person name="Groussin M."/>
            <person name="Gibbons S.M."/>
            <person name="Avila-Pacheco J."/>
            <person name="Jiang X."/>
            <person name="Kearney S.M."/>
            <person name="Perrotta A.R."/>
            <person name="Berdy B."/>
            <person name="Zhao S."/>
            <person name="Lieberman T.D."/>
            <person name="Swanson P.K."/>
            <person name="Smith M."/>
            <person name="Roesemann S."/>
            <person name="Alexander J.E."/>
            <person name="Rich S.A."/>
            <person name="Livny J."/>
            <person name="Vlamakis H."/>
            <person name="Clish C."/>
            <person name="Bullock K."/>
            <person name="Deik A."/>
            <person name="Scott J."/>
            <person name="Pierce K.A."/>
            <person name="Xavier R.J."/>
            <person name="Alm E.J."/>
        </authorList>
    </citation>
    <scope>NUCLEOTIDE SEQUENCE [LARGE SCALE GENOMIC DNA]</scope>
    <source>
        <strain evidence="2 3">BIOML-A163</strain>
    </source>
</reference>
<keyword evidence="1" id="KW-1133">Transmembrane helix</keyword>
<keyword evidence="1" id="KW-0472">Membrane</keyword>